<dbReference type="Proteomes" id="UP000470404">
    <property type="component" value="Unassembled WGS sequence"/>
</dbReference>
<sequence>MTEQDSPLVVLEELSDGVWRATMNSPRDRNALSGAMRQAIMDAAGKARTGGAKVLIVRGDGRAFSSGYKLDPGVMRPETVAEDRIRLVEVGDFHRAFREQPLITIAQVEGYCLAGGTDFMLAHDVSVAAADASLGVPNVRGVGITLLLPVWSWLLGPHRSKLLALTGDTMTGAEAAEWGFVSAASPASEIEKRVVALAERMARMPAELLAITKNALNVAWDSAGFGDTVVRACELDALAHASRPVVEWWDKVEKSGVRSAIADRDAPFADGRILDLLS</sequence>
<dbReference type="PANTHER" id="PTHR43459">
    <property type="entry name" value="ENOYL-COA HYDRATASE"/>
    <property type="match status" value="1"/>
</dbReference>
<dbReference type="CDD" id="cd06558">
    <property type="entry name" value="crotonase-like"/>
    <property type="match status" value="1"/>
</dbReference>
<name>A0ABX0C1B9_9PSEU</name>
<dbReference type="RefSeq" id="WP_067587534.1">
    <property type="nucleotide sequence ID" value="NZ_JAAGNC010000189.1"/>
</dbReference>
<dbReference type="SUPFAM" id="SSF52096">
    <property type="entry name" value="ClpP/crotonase"/>
    <property type="match status" value="1"/>
</dbReference>
<reference evidence="1 2" key="1">
    <citation type="submission" date="2020-01" db="EMBL/GenBank/DDBJ databases">
        <title>Insect and environment-associated Actinomycetes.</title>
        <authorList>
            <person name="Currrie C."/>
            <person name="Chevrette M."/>
            <person name="Carlson C."/>
            <person name="Stubbendieck R."/>
            <person name="Wendt-Pienkowski E."/>
        </authorList>
    </citation>
    <scope>NUCLEOTIDE SEQUENCE [LARGE SCALE GENOMIC DNA]</scope>
    <source>
        <strain evidence="1 2">SID8386</strain>
    </source>
</reference>
<gene>
    <name evidence="1" type="ORF">G3I59_37445</name>
</gene>
<accession>A0ABX0C1B9</accession>
<protein>
    <recommendedName>
        <fullName evidence="3">Enoyl-CoA hydratase</fullName>
    </recommendedName>
</protein>
<dbReference type="Pfam" id="PF00378">
    <property type="entry name" value="ECH_1"/>
    <property type="match status" value="1"/>
</dbReference>
<dbReference type="Gene3D" id="3.90.226.10">
    <property type="entry name" value="2-enoyl-CoA Hydratase, Chain A, domain 1"/>
    <property type="match status" value="1"/>
</dbReference>
<keyword evidence="2" id="KW-1185">Reference proteome</keyword>
<dbReference type="InterPro" id="IPR001753">
    <property type="entry name" value="Enoyl-CoA_hydra/iso"/>
</dbReference>
<dbReference type="EMBL" id="JAAGNC010000189">
    <property type="protein sequence ID" value="NEC61134.1"/>
    <property type="molecule type" value="Genomic_DNA"/>
</dbReference>
<proteinExistence type="predicted"/>
<dbReference type="InterPro" id="IPR029045">
    <property type="entry name" value="ClpP/crotonase-like_dom_sf"/>
</dbReference>
<evidence type="ECO:0000313" key="2">
    <source>
        <dbReference type="Proteomes" id="UP000470404"/>
    </source>
</evidence>
<evidence type="ECO:0000313" key="1">
    <source>
        <dbReference type="EMBL" id="NEC61134.1"/>
    </source>
</evidence>
<dbReference type="PANTHER" id="PTHR43459:SF1">
    <property type="entry name" value="EG:BACN32G11.4 PROTEIN"/>
    <property type="match status" value="1"/>
</dbReference>
<comment type="caution">
    <text evidence="1">The sequence shown here is derived from an EMBL/GenBank/DDBJ whole genome shotgun (WGS) entry which is preliminary data.</text>
</comment>
<organism evidence="1 2">
    <name type="scientific">Amycolatopsis rubida</name>
    <dbReference type="NCBI Taxonomy" id="112413"/>
    <lineage>
        <taxon>Bacteria</taxon>
        <taxon>Bacillati</taxon>
        <taxon>Actinomycetota</taxon>
        <taxon>Actinomycetes</taxon>
        <taxon>Pseudonocardiales</taxon>
        <taxon>Pseudonocardiaceae</taxon>
        <taxon>Amycolatopsis</taxon>
    </lineage>
</organism>
<evidence type="ECO:0008006" key="3">
    <source>
        <dbReference type="Google" id="ProtNLM"/>
    </source>
</evidence>